<dbReference type="InterPro" id="IPR011990">
    <property type="entry name" value="TPR-like_helical_dom_sf"/>
</dbReference>
<comment type="caution">
    <text evidence="1">The sequence shown here is derived from an EMBL/GenBank/DDBJ whole genome shotgun (WGS) entry which is preliminary data.</text>
</comment>
<dbReference type="GO" id="GO:0005769">
    <property type="term" value="C:early endosome"/>
    <property type="evidence" value="ECO:0007669"/>
    <property type="project" value="TreeGrafter"/>
</dbReference>
<keyword evidence="2" id="KW-1185">Reference proteome</keyword>
<reference evidence="2" key="1">
    <citation type="submission" date="2024-04" db="EMBL/GenBank/DDBJ databases">
        <title>Salinicola lusitanus LLJ914,a marine bacterium isolated from the Okinawa Trough.</title>
        <authorList>
            <person name="Li J."/>
        </authorList>
    </citation>
    <scope>NUCLEOTIDE SEQUENCE [LARGE SCALE GENOMIC DNA]</scope>
</reference>
<gene>
    <name evidence="1" type="ORF">WMY93_006394</name>
</gene>
<protein>
    <submittedName>
        <fullName evidence="1">Uncharacterized protein</fullName>
    </submittedName>
</protein>
<dbReference type="PANTHER" id="PTHR16797">
    <property type="entry name" value="FACTOR VIII-ASSOCIATED GENE 1"/>
    <property type="match status" value="1"/>
</dbReference>
<dbReference type="EMBL" id="JBBPFD010000004">
    <property type="protein sequence ID" value="KAK7929999.1"/>
    <property type="molecule type" value="Genomic_DNA"/>
</dbReference>
<dbReference type="PANTHER" id="PTHR16797:SF4">
    <property type="entry name" value="40-KDA HUNTINGTIN-ASSOCIATED PROTEIN"/>
    <property type="match status" value="1"/>
</dbReference>
<dbReference type="Pfam" id="PF14938">
    <property type="entry name" value="SNAP"/>
    <property type="match status" value="1"/>
</dbReference>
<dbReference type="SUPFAM" id="SSF48452">
    <property type="entry name" value="TPR-like"/>
    <property type="match status" value="1"/>
</dbReference>
<dbReference type="GO" id="GO:0099518">
    <property type="term" value="P:vesicle cytoskeletal trafficking"/>
    <property type="evidence" value="ECO:0007669"/>
    <property type="project" value="TreeGrafter"/>
</dbReference>
<dbReference type="Proteomes" id="UP001460270">
    <property type="component" value="Unassembled WGS sequence"/>
</dbReference>
<proteinExistence type="predicted"/>
<dbReference type="Gene3D" id="1.25.40.10">
    <property type="entry name" value="Tetratricopeptide repeat domain"/>
    <property type="match status" value="1"/>
</dbReference>
<dbReference type="InterPro" id="IPR039494">
    <property type="entry name" value="F8A"/>
</dbReference>
<dbReference type="AlphaFoldDB" id="A0AAW0PN16"/>
<name>A0AAW0PN16_9GOBI</name>
<evidence type="ECO:0000313" key="2">
    <source>
        <dbReference type="Proteomes" id="UP001460270"/>
    </source>
</evidence>
<evidence type="ECO:0000313" key="1">
    <source>
        <dbReference type="EMBL" id="KAK7929999.1"/>
    </source>
</evidence>
<organism evidence="1 2">
    <name type="scientific">Mugilogobius chulae</name>
    <name type="common">yellowstripe goby</name>
    <dbReference type="NCBI Taxonomy" id="88201"/>
    <lineage>
        <taxon>Eukaryota</taxon>
        <taxon>Metazoa</taxon>
        <taxon>Chordata</taxon>
        <taxon>Craniata</taxon>
        <taxon>Vertebrata</taxon>
        <taxon>Euteleostomi</taxon>
        <taxon>Actinopterygii</taxon>
        <taxon>Neopterygii</taxon>
        <taxon>Teleostei</taxon>
        <taxon>Neoteleostei</taxon>
        <taxon>Acanthomorphata</taxon>
        <taxon>Gobiaria</taxon>
        <taxon>Gobiiformes</taxon>
        <taxon>Gobioidei</taxon>
        <taxon>Gobiidae</taxon>
        <taxon>Gobionellinae</taxon>
        <taxon>Mugilogobius</taxon>
    </lineage>
</organism>
<accession>A0AAW0PN16</accession>
<sequence length="186" mass="20803">MQVPGFDEHLQAALYCCCFATKVYFEMNQPVMAASLCLEVGNALKEMNRPGEAIVHYQRAVDFQSQTPIEALLSMGEIATCKILTRDYDGALSVFTEMQLICQERGLQLPGTNTPVGAFLDIVAKCEISRVLLLMLLEPPPQKLLPEHAQTLERYAWESFDPHSQVNFLPENVFLLLQSVVVSVIL</sequence>